<gene>
    <name evidence="1" type="ORF">S03H2_08061</name>
</gene>
<dbReference type="EMBL" id="BARU01003843">
    <property type="protein sequence ID" value="GAH28084.1"/>
    <property type="molecule type" value="Genomic_DNA"/>
</dbReference>
<accession>X1FFB8</accession>
<reference evidence="1" key="1">
    <citation type="journal article" date="2014" name="Front. Microbiol.">
        <title>High frequency of phylogenetically diverse reductive dehalogenase-homologous genes in deep subseafloor sedimentary metagenomes.</title>
        <authorList>
            <person name="Kawai M."/>
            <person name="Futagami T."/>
            <person name="Toyoda A."/>
            <person name="Takaki Y."/>
            <person name="Nishi S."/>
            <person name="Hori S."/>
            <person name="Arai W."/>
            <person name="Tsubouchi T."/>
            <person name="Morono Y."/>
            <person name="Uchiyama I."/>
            <person name="Ito T."/>
            <person name="Fujiyama A."/>
            <person name="Inagaki F."/>
            <person name="Takami H."/>
        </authorList>
    </citation>
    <scope>NUCLEOTIDE SEQUENCE</scope>
    <source>
        <strain evidence="1">Expedition CK06-06</strain>
    </source>
</reference>
<evidence type="ECO:0000313" key="1">
    <source>
        <dbReference type="EMBL" id="GAH28084.1"/>
    </source>
</evidence>
<name>X1FFB8_9ZZZZ</name>
<comment type="caution">
    <text evidence="1">The sequence shown here is derived from an EMBL/GenBank/DDBJ whole genome shotgun (WGS) entry which is preliminary data.</text>
</comment>
<feature type="non-terminal residue" evidence="1">
    <location>
        <position position="179"/>
    </location>
</feature>
<protein>
    <submittedName>
        <fullName evidence="1">Uncharacterized protein</fullName>
    </submittedName>
</protein>
<proteinExistence type="predicted"/>
<sequence>MPTISLSPKWATSERKADLVELWRLYGNKCLLGHSTCSDITHYIHYETKTTWASKPVYLPCLDKAGNPIRGKYLELYTPVKVAEQEATFARLFDVLAEQLISDWKAQDRIFRIEEYRLESIRLHSLSEPREPLRGRFSAISKDIWRANQPLYYIDGIGLNGLTLQPFVRVRLASSYMRL</sequence>
<organism evidence="1">
    <name type="scientific">marine sediment metagenome</name>
    <dbReference type="NCBI Taxonomy" id="412755"/>
    <lineage>
        <taxon>unclassified sequences</taxon>
        <taxon>metagenomes</taxon>
        <taxon>ecological metagenomes</taxon>
    </lineage>
</organism>
<dbReference type="AlphaFoldDB" id="X1FFB8"/>